<feature type="compositionally biased region" description="Acidic residues" evidence="1">
    <location>
        <begin position="46"/>
        <end position="56"/>
    </location>
</feature>
<organism evidence="2 3">
    <name type="scientific">Dacryopinax primogenitus (strain DJM 731)</name>
    <name type="common">Brown rot fungus</name>
    <dbReference type="NCBI Taxonomy" id="1858805"/>
    <lineage>
        <taxon>Eukaryota</taxon>
        <taxon>Fungi</taxon>
        <taxon>Dikarya</taxon>
        <taxon>Basidiomycota</taxon>
        <taxon>Agaricomycotina</taxon>
        <taxon>Dacrymycetes</taxon>
        <taxon>Dacrymycetales</taxon>
        <taxon>Dacrymycetaceae</taxon>
        <taxon>Dacryopinax</taxon>
    </lineage>
</organism>
<sequence>MSLPAEEPRLGQEEPELELEPELQQQQQEEEEQEWQMHDGEREGEGETSGIEELDKEIDLESRMIPDNLLAEDEKIFTTFYTKMNGHFTNAQYNTLNFTYPNIFYNLPYIE</sequence>
<dbReference type="Proteomes" id="UP000030653">
    <property type="component" value="Unassembled WGS sequence"/>
</dbReference>
<proteinExistence type="predicted"/>
<feature type="compositionally biased region" description="Basic and acidic residues" evidence="1">
    <location>
        <begin position="1"/>
        <end position="12"/>
    </location>
</feature>
<dbReference type="RefSeq" id="XP_040625316.1">
    <property type="nucleotide sequence ID" value="XM_040769136.1"/>
</dbReference>
<evidence type="ECO:0000313" key="2">
    <source>
        <dbReference type="EMBL" id="EJT98418.1"/>
    </source>
</evidence>
<dbReference type="GeneID" id="63684198"/>
<reference evidence="2 3" key="1">
    <citation type="journal article" date="2012" name="Science">
        <title>The Paleozoic origin of enzymatic lignin decomposition reconstructed from 31 fungal genomes.</title>
        <authorList>
            <person name="Floudas D."/>
            <person name="Binder M."/>
            <person name="Riley R."/>
            <person name="Barry K."/>
            <person name="Blanchette R.A."/>
            <person name="Henrissat B."/>
            <person name="Martinez A.T."/>
            <person name="Otillar R."/>
            <person name="Spatafora J.W."/>
            <person name="Yadav J.S."/>
            <person name="Aerts A."/>
            <person name="Benoit I."/>
            <person name="Boyd A."/>
            <person name="Carlson A."/>
            <person name="Copeland A."/>
            <person name="Coutinho P.M."/>
            <person name="de Vries R.P."/>
            <person name="Ferreira P."/>
            <person name="Findley K."/>
            <person name="Foster B."/>
            <person name="Gaskell J."/>
            <person name="Glotzer D."/>
            <person name="Gorecki P."/>
            <person name="Heitman J."/>
            <person name="Hesse C."/>
            <person name="Hori C."/>
            <person name="Igarashi K."/>
            <person name="Jurgens J.A."/>
            <person name="Kallen N."/>
            <person name="Kersten P."/>
            <person name="Kohler A."/>
            <person name="Kuees U."/>
            <person name="Kumar T.K.A."/>
            <person name="Kuo A."/>
            <person name="LaButti K."/>
            <person name="Larrondo L.F."/>
            <person name="Lindquist E."/>
            <person name="Ling A."/>
            <person name="Lombard V."/>
            <person name="Lucas S."/>
            <person name="Lundell T."/>
            <person name="Martin R."/>
            <person name="McLaughlin D.J."/>
            <person name="Morgenstern I."/>
            <person name="Morin E."/>
            <person name="Murat C."/>
            <person name="Nagy L.G."/>
            <person name="Nolan M."/>
            <person name="Ohm R.A."/>
            <person name="Patyshakuliyeva A."/>
            <person name="Rokas A."/>
            <person name="Ruiz-Duenas F.J."/>
            <person name="Sabat G."/>
            <person name="Salamov A."/>
            <person name="Samejima M."/>
            <person name="Schmutz J."/>
            <person name="Slot J.C."/>
            <person name="St John F."/>
            <person name="Stenlid J."/>
            <person name="Sun H."/>
            <person name="Sun S."/>
            <person name="Syed K."/>
            <person name="Tsang A."/>
            <person name="Wiebenga A."/>
            <person name="Young D."/>
            <person name="Pisabarro A."/>
            <person name="Eastwood D.C."/>
            <person name="Martin F."/>
            <person name="Cullen D."/>
            <person name="Grigoriev I.V."/>
            <person name="Hibbett D.S."/>
        </authorList>
    </citation>
    <scope>NUCLEOTIDE SEQUENCE [LARGE SCALE GENOMIC DNA]</scope>
    <source>
        <strain evidence="2 3">DJM-731 SS1</strain>
    </source>
</reference>
<evidence type="ECO:0000256" key="1">
    <source>
        <dbReference type="SAM" id="MobiDB-lite"/>
    </source>
</evidence>
<keyword evidence="3" id="KW-1185">Reference proteome</keyword>
<protein>
    <submittedName>
        <fullName evidence="2">Uncharacterized protein</fullName>
    </submittedName>
</protein>
<accession>M5FRQ1</accession>
<evidence type="ECO:0000313" key="3">
    <source>
        <dbReference type="Proteomes" id="UP000030653"/>
    </source>
</evidence>
<gene>
    <name evidence="2" type="ORF">DACRYDRAFT_110860</name>
</gene>
<dbReference type="AlphaFoldDB" id="M5FRQ1"/>
<dbReference type="HOGENOM" id="CLU_148790_0_0_1"/>
<feature type="region of interest" description="Disordered" evidence="1">
    <location>
        <begin position="1"/>
        <end position="57"/>
    </location>
</feature>
<dbReference type="EMBL" id="JH795873">
    <property type="protein sequence ID" value="EJT98418.1"/>
    <property type="molecule type" value="Genomic_DNA"/>
</dbReference>
<dbReference type="OrthoDB" id="3257409at2759"/>
<feature type="compositionally biased region" description="Basic and acidic residues" evidence="1">
    <location>
        <begin position="35"/>
        <end position="45"/>
    </location>
</feature>
<name>M5FRQ1_DACPD</name>